<keyword evidence="2" id="KW-1185">Reference proteome</keyword>
<sequence length="99" mass="11114">MVGLQKAPKQAGCATVVHTKTDNRGLTMLVMQRARGALRLLNHVRTSLSRYARRTIEVGRIVALNGRRMIDHWALITKSLAVVKVAEQKVRRMLSQVLV</sequence>
<reference evidence="1 2" key="2">
    <citation type="submission" date="2018-11" db="EMBL/GenBank/DDBJ databases">
        <authorList>
            <consortium name="Pathogen Informatics"/>
        </authorList>
    </citation>
    <scope>NUCLEOTIDE SEQUENCE [LARGE SCALE GENOMIC DNA]</scope>
</reference>
<evidence type="ECO:0000313" key="3">
    <source>
        <dbReference type="WBParaSite" id="NBR_0002230301-mRNA-1"/>
    </source>
</evidence>
<dbReference type="AlphaFoldDB" id="A0A0N4YYI1"/>
<dbReference type="Proteomes" id="UP000271162">
    <property type="component" value="Unassembled WGS sequence"/>
</dbReference>
<accession>A0A0N4YYI1</accession>
<protein>
    <submittedName>
        <fullName evidence="3">Transposase</fullName>
    </submittedName>
</protein>
<name>A0A0N4YYI1_NIPBR</name>
<dbReference type="EMBL" id="UYSL01027764">
    <property type="protein sequence ID" value="VDL87042.1"/>
    <property type="molecule type" value="Genomic_DNA"/>
</dbReference>
<organism evidence="3">
    <name type="scientific">Nippostrongylus brasiliensis</name>
    <name type="common">Rat hookworm</name>
    <dbReference type="NCBI Taxonomy" id="27835"/>
    <lineage>
        <taxon>Eukaryota</taxon>
        <taxon>Metazoa</taxon>
        <taxon>Ecdysozoa</taxon>
        <taxon>Nematoda</taxon>
        <taxon>Chromadorea</taxon>
        <taxon>Rhabditida</taxon>
        <taxon>Rhabditina</taxon>
        <taxon>Rhabditomorpha</taxon>
        <taxon>Strongyloidea</taxon>
        <taxon>Heligmosomidae</taxon>
        <taxon>Nippostrongylus</taxon>
    </lineage>
</organism>
<dbReference type="WBParaSite" id="NBR_0002230301-mRNA-1">
    <property type="protein sequence ID" value="NBR_0002230301-mRNA-1"/>
    <property type="gene ID" value="NBR_0002230301"/>
</dbReference>
<gene>
    <name evidence="1" type="ORF">NBR_LOCUS22304</name>
</gene>
<evidence type="ECO:0000313" key="1">
    <source>
        <dbReference type="EMBL" id="VDL87042.1"/>
    </source>
</evidence>
<reference evidence="3" key="1">
    <citation type="submission" date="2017-02" db="UniProtKB">
        <authorList>
            <consortium name="WormBaseParasite"/>
        </authorList>
    </citation>
    <scope>IDENTIFICATION</scope>
</reference>
<evidence type="ECO:0000313" key="2">
    <source>
        <dbReference type="Proteomes" id="UP000271162"/>
    </source>
</evidence>
<proteinExistence type="predicted"/>